<keyword evidence="4" id="KW-0238">DNA-binding</keyword>
<dbReference type="Gene3D" id="1.10.1740.10">
    <property type="match status" value="1"/>
</dbReference>
<keyword evidence="9" id="KW-1185">Reference proteome</keyword>
<evidence type="ECO:0000259" key="6">
    <source>
        <dbReference type="Pfam" id="PF04542"/>
    </source>
</evidence>
<dbReference type="InterPro" id="IPR013249">
    <property type="entry name" value="RNA_pol_sigma70_r4_t2"/>
</dbReference>
<feature type="domain" description="RNA polymerase sigma-70 region 2" evidence="6">
    <location>
        <begin position="11"/>
        <end position="77"/>
    </location>
</feature>
<feature type="domain" description="RNA polymerase sigma factor 70 region 4 type 2" evidence="7">
    <location>
        <begin position="105"/>
        <end position="156"/>
    </location>
</feature>
<reference evidence="8" key="1">
    <citation type="submission" date="2021-03" db="EMBL/GenBank/DDBJ databases">
        <title>Whole genome shotgun sequence of Actinoplanes consettensis NBRC 14913.</title>
        <authorList>
            <person name="Komaki H."/>
            <person name="Tamura T."/>
        </authorList>
    </citation>
    <scope>NUCLEOTIDE SEQUENCE</scope>
    <source>
        <strain evidence="8">NBRC 14913</strain>
    </source>
</reference>
<dbReference type="NCBIfam" id="TIGR02937">
    <property type="entry name" value="sigma70-ECF"/>
    <property type="match status" value="1"/>
</dbReference>
<name>A0A919T4I8_9ACTN</name>
<dbReference type="GO" id="GO:0000428">
    <property type="term" value="C:DNA-directed RNA polymerase complex"/>
    <property type="evidence" value="ECO:0007669"/>
    <property type="project" value="UniProtKB-KW"/>
</dbReference>
<keyword evidence="8" id="KW-0240">DNA-directed RNA polymerase</keyword>
<dbReference type="GO" id="GO:0006352">
    <property type="term" value="P:DNA-templated transcription initiation"/>
    <property type="evidence" value="ECO:0007669"/>
    <property type="project" value="InterPro"/>
</dbReference>
<dbReference type="GO" id="GO:0003677">
    <property type="term" value="F:DNA binding"/>
    <property type="evidence" value="ECO:0007669"/>
    <property type="project" value="UniProtKB-KW"/>
</dbReference>
<dbReference type="PANTHER" id="PTHR43133">
    <property type="entry name" value="RNA POLYMERASE ECF-TYPE SIGMA FACTO"/>
    <property type="match status" value="1"/>
</dbReference>
<dbReference type="InterPro" id="IPR013325">
    <property type="entry name" value="RNA_pol_sigma_r2"/>
</dbReference>
<dbReference type="InterPro" id="IPR014284">
    <property type="entry name" value="RNA_pol_sigma-70_dom"/>
</dbReference>
<dbReference type="InterPro" id="IPR036388">
    <property type="entry name" value="WH-like_DNA-bd_sf"/>
</dbReference>
<dbReference type="RefSeq" id="WP_203841492.1">
    <property type="nucleotide sequence ID" value="NZ_BAAATW010000026.1"/>
</dbReference>
<dbReference type="InterPro" id="IPR007627">
    <property type="entry name" value="RNA_pol_sigma70_r2"/>
</dbReference>
<protein>
    <submittedName>
        <fullName evidence="8">DNA-directed RNA polymerase sigma-70 factor</fullName>
    </submittedName>
</protein>
<evidence type="ECO:0000256" key="5">
    <source>
        <dbReference type="ARBA" id="ARBA00023163"/>
    </source>
</evidence>
<evidence type="ECO:0000313" key="8">
    <source>
        <dbReference type="EMBL" id="GIM84465.1"/>
    </source>
</evidence>
<dbReference type="InterPro" id="IPR013324">
    <property type="entry name" value="RNA_pol_sigma_r3/r4-like"/>
</dbReference>
<dbReference type="Gene3D" id="1.10.10.10">
    <property type="entry name" value="Winged helix-like DNA-binding domain superfamily/Winged helix DNA-binding domain"/>
    <property type="match status" value="1"/>
</dbReference>
<evidence type="ECO:0000256" key="2">
    <source>
        <dbReference type="ARBA" id="ARBA00023015"/>
    </source>
</evidence>
<proteinExistence type="inferred from homology"/>
<dbReference type="PANTHER" id="PTHR43133:SF50">
    <property type="entry name" value="ECF RNA POLYMERASE SIGMA FACTOR SIGM"/>
    <property type="match status" value="1"/>
</dbReference>
<evidence type="ECO:0000256" key="4">
    <source>
        <dbReference type="ARBA" id="ARBA00023125"/>
    </source>
</evidence>
<dbReference type="Proteomes" id="UP000680865">
    <property type="component" value="Unassembled WGS sequence"/>
</dbReference>
<keyword evidence="3" id="KW-0731">Sigma factor</keyword>
<dbReference type="InterPro" id="IPR014325">
    <property type="entry name" value="RNA_pol_sigma-E_actinobac"/>
</dbReference>
<dbReference type="SUPFAM" id="SSF88946">
    <property type="entry name" value="Sigma2 domain of RNA polymerase sigma factors"/>
    <property type="match status" value="1"/>
</dbReference>
<evidence type="ECO:0000256" key="1">
    <source>
        <dbReference type="ARBA" id="ARBA00010641"/>
    </source>
</evidence>
<dbReference type="AlphaFoldDB" id="A0A919T4I8"/>
<keyword evidence="2" id="KW-0805">Transcription regulation</keyword>
<dbReference type="NCBIfam" id="TIGR02983">
    <property type="entry name" value="SigE-fam_strep"/>
    <property type="match status" value="1"/>
</dbReference>
<sequence>MADDSLFADFVRMRGQALYRYGYLLTGNHHDADDLVQDALIKLRSHWSRVSRKDDPTGYVRTTMARSHVSVWRRRRREVPTAKPLDHAFDDPGIDRAEHTGRAGRIWAALALLPPRQRTVLVLRYYEHMTDAEIAVSLNVSPVTVRTNALRGLEKLRATGVADLEVVK</sequence>
<gene>
    <name evidence="8" type="ORF">Aco04nite_91520</name>
</gene>
<dbReference type="EMBL" id="BOQP01000067">
    <property type="protein sequence ID" value="GIM84465.1"/>
    <property type="molecule type" value="Genomic_DNA"/>
</dbReference>
<dbReference type="InterPro" id="IPR039425">
    <property type="entry name" value="RNA_pol_sigma-70-like"/>
</dbReference>
<keyword evidence="5" id="KW-0804">Transcription</keyword>
<evidence type="ECO:0000259" key="7">
    <source>
        <dbReference type="Pfam" id="PF08281"/>
    </source>
</evidence>
<comment type="similarity">
    <text evidence="1">Belongs to the sigma-70 factor family. ECF subfamily.</text>
</comment>
<organism evidence="8 9">
    <name type="scientific">Winogradskya consettensis</name>
    <dbReference type="NCBI Taxonomy" id="113560"/>
    <lineage>
        <taxon>Bacteria</taxon>
        <taxon>Bacillati</taxon>
        <taxon>Actinomycetota</taxon>
        <taxon>Actinomycetes</taxon>
        <taxon>Micromonosporales</taxon>
        <taxon>Micromonosporaceae</taxon>
        <taxon>Winogradskya</taxon>
    </lineage>
</organism>
<dbReference type="GO" id="GO:0016987">
    <property type="term" value="F:sigma factor activity"/>
    <property type="evidence" value="ECO:0007669"/>
    <property type="project" value="UniProtKB-KW"/>
</dbReference>
<accession>A0A919T4I8</accession>
<evidence type="ECO:0000256" key="3">
    <source>
        <dbReference type="ARBA" id="ARBA00023082"/>
    </source>
</evidence>
<dbReference type="Pfam" id="PF08281">
    <property type="entry name" value="Sigma70_r4_2"/>
    <property type="match status" value="1"/>
</dbReference>
<dbReference type="Pfam" id="PF04542">
    <property type="entry name" value="Sigma70_r2"/>
    <property type="match status" value="1"/>
</dbReference>
<dbReference type="CDD" id="cd06171">
    <property type="entry name" value="Sigma70_r4"/>
    <property type="match status" value="1"/>
</dbReference>
<dbReference type="SUPFAM" id="SSF88659">
    <property type="entry name" value="Sigma3 and sigma4 domains of RNA polymerase sigma factors"/>
    <property type="match status" value="1"/>
</dbReference>
<comment type="caution">
    <text evidence="8">The sequence shown here is derived from an EMBL/GenBank/DDBJ whole genome shotgun (WGS) entry which is preliminary data.</text>
</comment>
<evidence type="ECO:0000313" key="9">
    <source>
        <dbReference type="Proteomes" id="UP000680865"/>
    </source>
</evidence>